<dbReference type="PIRSF" id="PIRSF020736">
    <property type="entry name" value="MiaE"/>
    <property type="match status" value="1"/>
</dbReference>
<dbReference type="EMBL" id="CP036261">
    <property type="protein sequence ID" value="QDS85957.1"/>
    <property type="molecule type" value="Genomic_DNA"/>
</dbReference>
<evidence type="ECO:0000313" key="1">
    <source>
        <dbReference type="EMBL" id="QDS85957.1"/>
    </source>
</evidence>
<dbReference type="InterPro" id="IPR012347">
    <property type="entry name" value="Ferritin-like"/>
</dbReference>
<dbReference type="GO" id="GO:0045301">
    <property type="term" value="F:tRNA 2-(methylsulfanyl)-N(6)-isopentenyladenosine(37) hydroxylase activity"/>
    <property type="evidence" value="ECO:0007669"/>
    <property type="project" value="InterPro"/>
</dbReference>
<accession>A0A517LTM0</accession>
<keyword evidence="2" id="KW-1185">Reference proteome</keyword>
<dbReference type="CDD" id="cd07910">
    <property type="entry name" value="MiaE"/>
    <property type="match status" value="1"/>
</dbReference>
<dbReference type="InterPro" id="IPR009078">
    <property type="entry name" value="Ferritin-like_SF"/>
</dbReference>
<dbReference type="AlphaFoldDB" id="A0A517LTM0"/>
<dbReference type="PANTHER" id="PTHR42637:SF1">
    <property type="entry name" value="TRNA 2-(METHYLSULFANYL)-N(6)-ISOPENTENYLADENOSINE(37) HYDROXYLASE"/>
    <property type="match status" value="1"/>
</dbReference>
<dbReference type="SUPFAM" id="SSF47240">
    <property type="entry name" value="Ferritin-like"/>
    <property type="match status" value="1"/>
</dbReference>
<dbReference type="Pfam" id="PF06175">
    <property type="entry name" value="MiaE"/>
    <property type="match status" value="1"/>
</dbReference>
<dbReference type="KEGG" id="ruv:EC9_01150"/>
<protein>
    <submittedName>
        <fullName evidence="1">tRNA-(MS[2]IO[6]A)-hydroxylase (MiaE)</fullName>
    </submittedName>
</protein>
<dbReference type="InterPro" id="IPR010386">
    <property type="entry name" value="tRNA-Hydrxlase_MiaE"/>
</dbReference>
<organism evidence="1 2">
    <name type="scientific">Rosistilla ulvae</name>
    <dbReference type="NCBI Taxonomy" id="1930277"/>
    <lineage>
        <taxon>Bacteria</taxon>
        <taxon>Pseudomonadati</taxon>
        <taxon>Planctomycetota</taxon>
        <taxon>Planctomycetia</taxon>
        <taxon>Pirellulales</taxon>
        <taxon>Pirellulaceae</taxon>
        <taxon>Rosistilla</taxon>
    </lineage>
</organism>
<dbReference type="Proteomes" id="UP000319557">
    <property type="component" value="Chromosome"/>
</dbReference>
<evidence type="ECO:0000313" key="2">
    <source>
        <dbReference type="Proteomes" id="UP000319557"/>
    </source>
</evidence>
<dbReference type="PANTHER" id="PTHR42637">
    <property type="entry name" value="TRNA-(MS[2]IO[6]A)-HYDROXYLASE"/>
    <property type="match status" value="1"/>
</dbReference>
<sequence length="228" mass="25996">MTPQYSAKRYSLNATSLGSSATGCRASPLHFPDHGFFMLRLKSNSSQRWLSQVESNLDEILIDHAHCERKAASTAMGLMNSYAERRELCDEMASIVIEELEHYRMVLDVLDSRGIRFRQLKPSPYGSQLNALIIRTEPQRAVDKLLVASLIEARSCERFDLLRKHAPDKVLADFYDSLFESEARHHATYVRLAEEFAPRAEVQRRLNELSEAEAKIIEVGSELARMHS</sequence>
<gene>
    <name evidence="1" type="ORF">EC9_01150</name>
</gene>
<dbReference type="GO" id="GO:0006400">
    <property type="term" value="P:tRNA modification"/>
    <property type="evidence" value="ECO:0007669"/>
    <property type="project" value="InterPro"/>
</dbReference>
<dbReference type="Gene3D" id="1.20.1260.10">
    <property type="match status" value="1"/>
</dbReference>
<proteinExistence type="predicted"/>
<reference evidence="1 2" key="1">
    <citation type="submission" date="2019-02" db="EMBL/GenBank/DDBJ databases">
        <title>Deep-cultivation of Planctomycetes and their phenomic and genomic characterization uncovers novel biology.</title>
        <authorList>
            <person name="Wiegand S."/>
            <person name="Jogler M."/>
            <person name="Boedeker C."/>
            <person name="Pinto D."/>
            <person name="Vollmers J."/>
            <person name="Rivas-Marin E."/>
            <person name="Kohn T."/>
            <person name="Peeters S.H."/>
            <person name="Heuer A."/>
            <person name="Rast P."/>
            <person name="Oberbeckmann S."/>
            <person name="Bunk B."/>
            <person name="Jeske O."/>
            <person name="Meyerdierks A."/>
            <person name="Storesund J.E."/>
            <person name="Kallscheuer N."/>
            <person name="Luecker S."/>
            <person name="Lage O.M."/>
            <person name="Pohl T."/>
            <person name="Merkel B.J."/>
            <person name="Hornburger P."/>
            <person name="Mueller R.-W."/>
            <person name="Bruemmer F."/>
            <person name="Labrenz M."/>
            <person name="Spormann A.M."/>
            <person name="Op den Camp H."/>
            <person name="Overmann J."/>
            <person name="Amann R."/>
            <person name="Jetten M.S.M."/>
            <person name="Mascher T."/>
            <person name="Medema M.H."/>
            <person name="Devos D.P."/>
            <person name="Kaster A.-K."/>
            <person name="Ovreas L."/>
            <person name="Rohde M."/>
            <person name="Galperin M.Y."/>
            <person name="Jogler C."/>
        </authorList>
    </citation>
    <scope>NUCLEOTIDE SEQUENCE [LARGE SCALE GENOMIC DNA]</scope>
    <source>
        <strain evidence="1 2">EC9</strain>
    </source>
</reference>
<name>A0A517LTM0_9BACT</name>